<feature type="region of interest" description="Disordered" evidence="10">
    <location>
        <begin position="153"/>
        <end position="193"/>
    </location>
</feature>
<evidence type="ECO:0000256" key="3">
    <source>
        <dbReference type="ARBA" id="ARBA00022527"/>
    </source>
</evidence>
<keyword evidence="13" id="KW-1185">Reference proteome</keyword>
<keyword evidence="6 12" id="KW-0418">Kinase</keyword>
<dbReference type="Proteomes" id="UP000289886">
    <property type="component" value="Unassembled WGS sequence"/>
</dbReference>
<dbReference type="PANTHER" id="PTHR24056:SF107">
    <property type="entry name" value="CYCLIN-DEPENDENT KINASE 11A-RELATED"/>
    <property type="match status" value="1"/>
</dbReference>
<evidence type="ECO:0000313" key="12">
    <source>
        <dbReference type="EMBL" id="RXM93843.1"/>
    </source>
</evidence>
<organism evidence="12 13">
    <name type="scientific">Acipenser ruthenus</name>
    <name type="common">Sterlet sturgeon</name>
    <dbReference type="NCBI Taxonomy" id="7906"/>
    <lineage>
        <taxon>Eukaryota</taxon>
        <taxon>Metazoa</taxon>
        <taxon>Chordata</taxon>
        <taxon>Craniata</taxon>
        <taxon>Vertebrata</taxon>
        <taxon>Euteleostomi</taxon>
        <taxon>Actinopterygii</taxon>
        <taxon>Chondrostei</taxon>
        <taxon>Acipenseriformes</taxon>
        <taxon>Acipenseridae</taxon>
        <taxon>Acipenser</taxon>
    </lineage>
</organism>
<evidence type="ECO:0000256" key="8">
    <source>
        <dbReference type="ARBA" id="ARBA00047811"/>
    </source>
</evidence>
<evidence type="ECO:0000256" key="4">
    <source>
        <dbReference type="ARBA" id="ARBA00022679"/>
    </source>
</evidence>
<dbReference type="EMBL" id="SCEB01004055">
    <property type="protein sequence ID" value="RXM93843.1"/>
    <property type="molecule type" value="Genomic_DNA"/>
</dbReference>
<dbReference type="GO" id="GO:0005634">
    <property type="term" value="C:nucleus"/>
    <property type="evidence" value="ECO:0007669"/>
    <property type="project" value="TreeGrafter"/>
</dbReference>
<evidence type="ECO:0000313" key="13">
    <source>
        <dbReference type="Proteomes" id="UP000289886"/>
    </source>
</evidence>
<reference evidence="12 13" key="1">
    <citation type="submission" date="2019-01" db="EMBL/GenBank/DDBJ databases">
        <title>Draft Genome and Complete Hox-Cluster Characterization of the Sterlet Sturgeon (Acipenser ruthenus).</title>
        <authorList>
            <person name="Wei Q."/>
        </authorList>
    </citation>
    <scope>NUCLEOTIDE SEQUENCE [LARGE SCALE GENOMIC DNA]</scope>
    <source>
        <strain evidence="12">WHYD16114868_AA</strain>
        <tissue evidence="12">Blood</tissue>
    </source>
</reference>
<proteinExistence type="inferred from homology"/>
<evidence type="ECO:0000256" key="9">
    <source>
        <dbReference type="ARBA" id="ARBA00048367"/>
    </source>
</evidence>
<dbReference type="PANTHER" id="PTHR24056">
    <property type="entry name" value="CELL DIVISION PROTEIN KINASE"/>
    <property type="match status" value="1"/>
</dbReference>
<dbReference type="GO" id="GO:0004693">
    <property type="term" value="F:cyclin-dependent protein serine/threonine kinase activity"/>
    <property type="evidence" value="ECO:0007669"/>
    <property type="project" value="UniProtKB-EC"/>
</dbReference>
<protein>
    <recommendedName>
        <fullName evidence="2">cyclin-dependent kinase</fullName>
        <ecNumber evidence="2">2.7.11.22</ecNumber>
    </recommendedName>
</protein>
<keyword evidence="7" id="KW-0067">ATP-binding</keyword>
<evidence type="ECO:0000256" key="1">
    <source>
        <dbReference type="ARBA" id="ARBA00006485"/>
    </source>
</evidence>
<comment type="caution">
    <text evidence="12">The sequence shown here is derived from an EMBL/GenBank/DDBJ whole genome shotgun (WGS) entry which is preliminary data.</text>
</comment>
<evidence type="ECO:0000256" key="7">
    <source>
        <dbReference type="ARBA" id="ARBA00022840"/>
    </source>
</evidence>
<keyword evidence="4" id="KW-0808">Transferase</keyword>
<name>A0A444V070_ACIRT</name>
<feature type="domain" description="Protein kinase" evidence="11">
    <location>
        <begin position="18"/>
        <end position="193"/>
    </location>
</feature>
<dbReference type="GO" id="GO:0007346">
    <property type="term" value="P:regulation of mitotic cell cycle"/>
    <property type="evidence" value="ECO:0007669"/>
    <property type="project" value="TreeGrafter"/>
</dbReference>
<dbReference type="InterPro" id="IPR011009">
    <property type="entry name" value="Kinase-like_dom_sf"/>
</dbReference>
<evidence type="ECO:0000256" key="5">
    <source>
        <dbReference type="ARBA" id="ARBA00022741"/>
    </source>
</evidence>
<dbReference type="AlphaFoldDB" id="A0A444V070"/>
<dbReference type="InterPro" id="IPR000719">
    <property type="entry name" value="Prot_kinase_dom"/>
</dbReference>
<evidence type="ECO:0000256" key="2">
    <source>
        <dbReference type="ARBA" id="ARBA00012425"/>
    </source>
</evidence>
<comment type="similarity">
    <text evidence="1">Belongs to the protein kinase superfamily. CMGC Ser/Thr protein kinase family. CDC2/CDKX subfamily.</text>
</comment>
<comment type="catalytic activity">
    <reaction evidence="9">
        <text>L-seryl-[protein] + ATP = O-phospho-L-seryl-[protein] + ADP + H(+)</text>
        <dbReference type="Rhea" id="RHEA:17989"/>
        <dbReference type="Rhea" id="RHEA-COMP:9863"/>
        <dbReference type="Rhea" id="RHEA-COMP:11604"/>
        <dbReference type="ChEBI" id="CHEBI:15378"/>
        <dbReference type="ChEBI" id="CHEBI:29999"/>
        <dbReference type="ChEBI" id="CHEBI:30616"/>
        <dbReference type="ChEBI" id="CHEBI:83421"/>
        <dbReference type="ChEBI" id="CHEBI:456216"/>
        <dbReference type="EC" id="2.7.11.22"/>
    </reaction>
</comment>
<evidence type="ECO:0000256" key="10">
    <source>
        <dbReference type="SAM" id="MobiDB-lite"/>
    </source>
</evidence>
<keyword evidence="3" id="KW-0723">Serine/threonine-protein kinase</keyword>
<sequence length="193" mass="23073">MNGLLSVYFKGCRSVEEFQCLNRIEEGTYGVVYRAKDKKTDEIVALKRLKMEKEKEGFPITSLREINTILKAQHPNIVTVREIVVGSNMDKIYIVMNYVEHDLKSLMETMKQPFLPVIVLPEINVWVGLRRDPVKLPPSSPVLRDRLEQLERQRERERKLREQQQKEQREQVERERRAEERRKEREARREVNE</sequence>
<dbReference type="SUPFAM" id="SSF56112">
    <property type="entry name" value="Protein kinase-like (PK-like)"/>
    <property type="match status" value="1"/>
</dbReference>
<dbReference type="SMART" id="SM00220">
    <property type="entry name" value="S_TKc"/>
    <property type="match status" value="1"/>
</dbReference>
<dbReference type="PROSITE" id="PS50011">
    <property type="entry name" value="PROTEIN_KINASE_DOM"/>
    <property type="match status" value="1"/>
</dbReference>
<dbReference type="GO" id="GO:0005524">
    <property type="term" value="F:ATP binding"/>
    <property type="evidence" value="ECO:0007669"/>
    <property type="project" value="UniProtKB-KW"/>
</dbReference>
<evidence type="ECO:0000256" key="6">
    <source>
        <dbReference type="ARBA" id="ARBA00022777"/>
    </source>
</evidence>
<dbReference type="InterPro" id="IPR050108">
    <property type="entry name" value="CDK"/>
</dbReference>
<dbReference type="Gene3D" id="3.30.200.20">
    <property type="entry name" value="Phosphorylase Kinase, domain 1"/>
    <property type="match status" value="1"/>
</dbReference>
<gene>
    <name evidence="12" type="ORF">EOD39_18649</name>
</gene>
<evidence type="ECO:0000259" key="11">
    <source>
        <dbReference type="PROSITE" id="PS50011"/>
    </source>
</evidence>
<keyword evidence="5" id="KW-0547">Nucleotide-binding</keyword>
<accession>A0A444V070</accession>
<dbReference type="FunFam" id="3.30.200.20:FF:000054">
    <property type="entry name" value="Cyclin-dependent kinase 11B"/>
    <property type="match status" value="1"/>
</dbReference>
<dbReference type="Pfam" id="PF00069">
    <property type="entry name" value="Pkinase"/>
    <property type="match status" value="1"/>
</dbReference>
<dbReference type="EC" id="2.7.11.22" evidence="2"/>
<comment type="catalytic activity">
    <reaction evidence="8">
        <text>L-threonyl-[protein] + ATP = O-phospho-L-threonyl-[protein] + ADP + H(+)</text>
        <dbReference type="Rhea" id="RHEA:46608"/>
        <dbReference type="Rhea" id="RHEA-COMP:11060"/>
        <dbReference type="Rhea" id="RHEA-COMP:11605"/>
        <dbReference type="ChEBI" id="CHEBI:15378"/>
        <dbReference type="ChEBI" id="CHEBI:30013"/>
        <dbReference type="ChEBI" id="CHEBI:30616"/>
        <dbReference type="ChEBI" id="CHEBI:61977"/>
        <dbReference type="ChEBI" id="CHEBI:456216"/>
        <dbReference type="EC" id="2.7.11.22"/>
    </reaction>
</comment>